<keyword evidence="4" id="KW-0863">Zinc-finger</keyword>
<dbReference type="GO" id="GO:0008270">
    <property type="term" value="F:zinc ion binding"/>
    <property type="evidence" value="ECO:0007669"/>
    <property type="project" value="UniProtKB-KW"/>
</dbReference>
<organism evidence="7">
    <name type="scientific">Rosellinia necatrix</name>
    <name type="common">White root-rot fungus</name>
    <dbReference type="NCBI Taxonomy" id="77044"/>
    <lineage>
        <taxon>Eukaryota</taxon>
        <taxon>Fungi</taxon>
        <taxon>Dikarya</taxon>
        <taxon>Ascomycota</taxon>
        <taxon>Pezizomycotina</taxon>
        <taxon>Sordariomycetes</taxon>
        <taxon>Xylariomycetidae</taxon>
        <taxon>Xylariales</taxon>
        <taxon>Xylariaceae</taxon>
        <taxon>Rosellinia</taxon>
    </lineage>
</organism>
<dbReference type="Gene3D" id="3.30.160.60">
    <property type="entry name" value="Classic Zinc Finger"/>
    <property type="match status" value="1"/>
</dbReference>
<sequence length="1802" mass="200748">MPGSHGSQDVESDAAIPKKNRGWALVGGQSNPTASRPYDTVRNVFGDPFSHHSVEGALPLDDVLQHLTPVHKIHKVPCPARRKALLIGINYFGQRGQLDSCISDVRNMVAFLVEHLGYKREDMVILSDNKHHPMSQPTKSNLFRAMHWLVKDVRPNDSLIFYYSGHSDLTEYPKESNKGDEGEGGFRSTIFPTDFRQVGHITDQEMHRIMVEPLPAGVRLTAIFDSVHSGSALHLPYLYSTQGILKEPEVAKEAGAGLLSVVASYTQCDTTGYPFALQGLFSQGGSNDEDAYNKAPAIITSGQNILDNPGSSWRIPSQGFVPLGQPQAPRRAWPQGRDLATETSLAEASRFYDTKDAPPLSVANAPEAPTDSGYASAMHCKKIWQNPPDQVQIECTQDPENETQDIITVYSDTSSLTFSGQENYMLELADDLYDIVSYWNPDFNTKERIATVLPDLLRDFALKIGNDAETQLHRNVMVYVHKNRHKIVDIFTEICSDGAEDIPESDALDSEGMSLEDKINKWFEKWDNSETRRFGWEPSGLDLEDTNTLDSVSVDCDSTPGNDSPAPALAEHSDHTSLTSGLIAYRDLVLHTEAYQWLRLSLLREFRLMSTGPNIIQTIRQVIISSLPSIRRVSRKTPLDSYRARFIVDWDPLAFFVQQQYAVKPAEAIEGVISVTGTLQDAQAATCLEYMKQTWPMTGKLTLQLVKQVLDGETGIRQQCSLPDGSKLYAWTEKSVFIVEVSGIASVAEIGEQLGWLGAALRSSSRENGLVYCTPMMLNINTSDTTPQIQNETSLLQLVYEISFIIDEIETPPQRPNGQCWHNLFKNPVVVKGYPILRRPNSNTGLEANLNVLACLTRTQRLDYFKDRVFLKGFSSMLIPTMRNRDTLCWHLVYNNDGSRISYLDHNEAVEVLNIPPSLENLRHILGWCSESRFYGGSSQATYHVGYAGLPRPHADCAFSNVRVSAGQVIAGGPPLYIGLKDTPTHITRNGYIPRLKWISTKLVVLWDAADNRGWLINGTSALLHVVRASLAHDNMDKFKSAFVFKSEYLQESSRPLTPDSATDVLINSDNMKLKLYPEKDGYLTLESRIDHFYNILEKLIDHQADIAGYCGINMTNKPRRNLEGWDFTDLATNHDPLHPRVATIEPSGKGWVELTRAVQAVTLFGRGFGEIIQPYGANSCEYWSELPKNQYYLAACISDLEPRISENGYHNDTHVRLSENIIWNTPTTIFGLCRCRGAFGSDHCEPVQTLLPSSFGNILPPRKHPIPQGSNGAVIFGHNSMFRWVWGDTGQPNQEKLTVSSNASDMDSFYDSGIGTSVVSLNLDRGNSYSINGLDETVECSAEGCSKRYSKAEHLQRHELNRQPNHIYRCNFPNCNREFVRLDLRNRHRDRHITAKQSALDLEDSLVSESSLVHPKTSSRVGTRTLLHSPGSLQDGAVFPEAWSAIDKEARPRGGYTVGILCALPKELMAVRTLFDKRHDHVDIPRDDSNHYALGEICHHMVVAACLPAGEIGTNSAAHCLSNMHRSFPSLRLGFCLLVGIGGGAPSEENDIRLGDVVVSLPTGTYPGVLQYDRGKEKENTPFELTGSLAPPPRCLTSAISSLRSDPDLPPDPLRFYLEEIASRLPEYRCPGQERDQLFKVFCSKCQTPEPCPSRSDHTVMRPPRLTDQPRIHYGLIASGNRVLKDSKVRDTLAREHGVLCFEMEAAGVFNAGLDCLVIRGISDYADAAKNKEWQEYAAASAAAYAKLLLGVMASKNVIDNDENGASAPGTPAKRKGSELDVYEEEHEKQGLPWKRRKQYL</sequence>
<dbReference type="GO" id="GO:0009116">
    <property type="term" value="P:nucleoside metabolic process"/>
    <property type="evidence" value="ECO:0007669"/>
    <property type="project" value="InterPro"/>
</dbReference>
<dbReference type="InterPro" id="IPR000845">
    <property type="entry name" value="Nucleoside_phosphorylase_d"/>
</dbReference>
<dbReference type="Pfam" id="PF01048">
    <property type="entry name" value="PNP_UDP_1"/>
    <property type="match status" value="1"/>
</dbReference>
<gene>
    <name evidence="7" type="ORF">SAMD00023353_5300090</name>
</gene>
<protein>
    <submittedName>
        <fullName evidence="7">Putative Pfs domain protein</fullName>
    </submittedName>
</protein>
<dbReference type="SMART" id="SM00355">
    <property type="entry name" value="ZnF_C2H2"/>
    <property type="match status" value="2"/>
</dbReference>
<proteinExistence type="predicted"/>
<dbReference type="PROSITE" id="PS50157">
    <property type="entry name" value="ZINC_FINGER_C2H2_2"/>
    <property type="match status" value="1"/>
</dbReference>
<dbReference type="InterPro" id="IPR053137">
    <property type="entry name" value="NLR-like"/>
</dbReference>
<reference evidence="7" key="1">
    <citation type="submission" date="2016-03" db="EMBL/GenBank/DDBJ databases">
        <title>Draft genome sequence of Rosellinia necatrix.</title>
        <authorList>
            <person name="Kanematsu S."/>
        </authorList>
    </citation>
    <scope>NUCLEOTIDE SEQUENCE [LARGE SCALE GENOMIC DNA]</scope>
    <source>
        <strain evidence="7">W97</strain>
    </source>
</reference>
<dbReference type="Gene3D" id="3.40.50.1580">
    <property type="entry name" value="Nucleoside phosphorylase domain"/>
    <property type="match status" value="1"/>
</dbReference>
<keyword evidence="1" id="KW-0053">Apoptosis</keyword>
<dbReference type="InterPro" id="IPR013087">
    <property type="entry name" value="Znf_C2H2_type"/>
</dbReference>
<feature type="region of interest" description="Disordered" evidence="5">
    <location>
        <begin position="1763"/>
        <end position="1802"/>
    </location>
</feature>
<keyword evidence="3" id="KW-0865">Zymogen</keyword>
<dbReference type="GO" id="GO:0006915">
    <property type="term" value="P:apoptotic process"/>
    <property type="evidence" value="ECO:0007669"/>
    <property type="project" value="UniProtKB-KW"/>
</dbReference>
<keyword evidence="4" id="KW-0862">Zinc</keyword>
<dbReference type="InterPro" id="IPR029030">
    <property type="entry name" value="Caspase-like_dom_sf"/>
</dbReference>
<dbReference type="PANTHER" id="PTHR46082:SF11">
    <property type="entry name" value="AAA+ ATPASE DOMAIN-CONTAINING PROTEIN-RELATED"/>
    <property type="match status" value="1"/>
</dbReference>
<evidence type="ECO:0000256" key="4">
    <source>
        <dbReference type="PROSITE-ProRule" id="PRU00042"/>
    </source>
</evidence>
<keyword evidence="2" id="KW-0645">Protease</keyword>
<dbReference type="Pfam" id="PF00656">
    <property type="entry name" value="Peptidase_C14"/>
    <property type="match status" value="1"/>
</dbReference>
<dbReference type="SUPFAM" id="SSF53167">
    <property type="entry name" value="Purine and uridine phosphorylases"/>
    <property type="match status" value="1"/>
</dbReference>
<name>A0A1W2TRV2_ROSNE</name>
<keyword evidence="4" id="KW-0479">Metal-binding</keyword>
<dbReference type="InterPro" id="IPR011600">
    <property type="entry name" value="Pept_C14_caspase"/>
</dbReference>
<dbReference type="PANTHER" id="PTHR46082">
    <property type="entry name" value="ATP/GTP-BINDING PROTEIN-RELATED"/>
    <property type="match status" value="1"/>
</dbReference>
<evidence type="ECO:0000259" key="6">
    <source>
        <dbReference type="PROSITE" id="PS50157"/>
    </source>
</evidence>
<accession>A0A1W2TRV2</accession>
<dbReference type="InterPro" id="IPR035994">
    <property type="entry name" value="Nucleoside_phosphorylase_sf"/>
</dbReference>
<dbReference type="OMA" id="ANGQCWH"/>
<evidence type="ECO:0000313" key="7">
    <source>
        <dbReference type="EMBL" id="GAP91233.1"/>
    </source>
</evidence>
<evidence type="ECO:0000256" key="2">
    <source>
        <dbReference type="ARBA" id="ARBA00022807"/>
    </source>
</evidence>
<dbReference type="Proteomes" id="UP000054516">
    <property type="component" value="Unassembled WGS sequence"/>
</dbReference>
<keyword evidence="2" id="KW-0788">Thiol protease</keyword>
<evidence type="ECO:0000256" key="1">
    <source>
        <dbReference type="ARBA" id="ARBA00022703"/>
    </source>
</evidence>
<dbReference type="OrthoDB" id="1577640at2759"/>
<dbReference type="SUPFAM" id="SSF52129">
    <property type="entry name" value="Caspase-like"/>
    <property type="match status" value="1"/>
</dbReference>
<evidence type="ECO:0000256" key="3">
    <source>
        <dbReference type="ARBA" id="ARBA00023145"/>
    </source>
</evidence>
<evidence type="ECO:0000313" key="8">
    <source>
        <dbReference type="Proteomes" id="UP000054516"/>
    </source>
</evidence>
<dbReference type="EMBL" id="DF977498">
    <property type="protein sequence ID" value="GAP91233.1"/>
    <property type="molecule type" value="Genomic_DNA"/>
</dbReference>
<dbReference type="GO" id="GO:0004197">
    <property type="term" value="F:cysteine-type endopeptidase activity"/>
    <property type="evidence" value="ECO:0007669"/>
    <property type="project" value="InterPro"/>
</dbReference>
<dbReference type="PROSITE" id="PS00028">
    <property type="entry name" value="ZINC_FINGER_C2H2_1"/>
    <property type="match status" value="1"/>
</dbReference>
<evidence type="ECO:0000256" key="5">
    <source>
        <dbReference type="SAM" id="MobiDB-lite"/>
    </source>
</evidence>
<dbReference type="GO" id="GO:0006508">
    <property type="term" value="P:proteolysis"/>
    <property type="evidence" value="ECO:0007669"/>
    <property type="project" value="InterPro"/>
</dbReference>
<feature type="domain" description="C2H2-type" evidence="6">
    <location>
        <begin position="1369"/>
        <end position="1398"/>
    </location>
</feature>
<dbReference type="Gene3D" id="3.40.50.12660">
    <property type="match status" value="1"/>
</dbReference>
<keyword evidence="2" id="KW-0378">Hydrolase</keyword>
<keyword evidence="8" id="KW-1185">Reference proteome</keyword>